<keyword evidence="1" id="KW-0812">Transmembrane</keyword>
<evidence type="ECO:0000256" key="1">
    <source>
        <dbReference type="SAM" id="Phobius"/>
    </source>
</evidence>
<keyword evidence="1" id="KW-0472">Membrane</keyword>
<dbReference type="EMBL" id="FOMR01000003">
    <property type="protein sequence ID" value="SFD71762.1"/>
    <property type="molecule type" value="Genomic_DNA"/>
</dbReference>
<dbReference type="AlphaFoldDB" id="A0A1I1ULM8"/>
<reference evidence="3" key="1">
    <citation type="submission" date="2016-10" db="EMBL/GenBank/DDBJ databases">
        <authorList>
            <person name="Varghese N."/>
            <person name="Submissions S."/>
        </authorList>
    </citation>
    <scope>NUCLEOTIDE SEQUENCE [LARGE SCALE GENOMIC DNA]</scope>
    <source>
        <strain evidence="3">DSM 22530</strain>
    </source>
</reference>
<organism evidence="2 3">
    <name type="scientific">Lentibacillus persicus</name>
    <dbReference type="NCBI Taxonomy" id="640948"/>
    <lineage>
        <taxon>Bacteria</taxon>
        <taxon>Bacillati</taxon>
        <taxon>Bacillota</taxon>
        <taxon>Bacilli</taxon>
        <taxon>Bacillales</taxon>
        <taxon>Bacillaceae</taxon>
        <taxon>Lentibacillus</taxon>
    </lineage>
</organism>
<accession>A0A1I1ULM8</accession>
<sequence length="29" mass="3186">MVEILMLVAAVTSCIAVGFLFSDKKEKNK</sequence>
<evidence type="ECO:0000313" key="3">
    <source>
        <dbReference type="Proteomes" id="UP000199474"/>
    </source>
</evidence>
<keyword evidence="1" id="KW-1133">Transmembrane helix</keyword>
<feature type="transmembrane region" description="Helical" evidence="1">
    <location>
        <begin position="6"/>
        <end position="22"/>
    </location>
</feature>
<dbReference type="Proteomes" id="UP000199474">
    <property type="component" value="Unassembled WGS sequence"/>
</dbReference>
<protein>
    <submittedName>
        <fullName evidence="2">Uncharacterized protein</fullName>
    </submittedName>
</protein>
<proteinExistence type="predicted"/>
<evidence type="ECO:0000313" key="2">
    <source>
        <dbReference type="EMBL" id="SFD71762.1"/>
    </source>
</evidence>
<name>A0A1I1ULM8_9BACI</name>
<keyword evidence="3" id="KW-1185">Reference proteome</keyword>
<gene>
    <name evidence="2" type="ORF">SAMN05216238_103276</name>
</gene>